<gene>
    <name evidence="2" type="ORF">FEF09_28750</name>
</gene>
<comment type="caution">
    <text evidence="2">The sequence shown here is derived from an EMBL/GenBank/DDBJ whole genome shotgun (WGS) entry which is preliminary data.</text>
</comment>
<evidence type="ECO:0000313" key="2">
    <source>
        <dbReference type="EMBL" id="TWV91500.1"/>
    </source>
</evidence>
<keyword evidence="1" id="KW-0812">Transmembrane</keyword>
<proteinExistence type="predicted"/>
<accession>A0A5C6LNL8</accession>
<feature type="transmembrane region" description="Helical" evidence="1">
    <location>
        <begin position="87"/>
        <end position="107"/>
    </location>
</feature>
<reference evidence="2 3" key="1">
    <citation type="submission" date="2019-08" db="EMBL/GenBank/DDBJ databases">
        <title>Whole genome sequencing of chitin degrading bacteria Chitinophaga pinensis YS16.</title>
        <authorList>
            <person name="Singh R.P."/>
            <person name="Manchanda G."/>
            <person name="Maurya I.K."/>
            <person name="Joshi N.K."/>
            <person name="Srivastava A.K."/>
        </authorList>
    </citation>
    <scope>NUCLEOTIDE SEQUENCE [LARGE SCALE GENOMIC DNA]</scope>
    <source>
        <strain evidence="2 3">YS-16</strain>
    </source>
</reference>
<protein>
    <submittedName>
        <fullName evidence="2">Uncharacterized protein</fullName>
    </submittedName>
</protein>
<evidence type="ECO:0000313" key="3">
    <source>
        <dbReference type="Proteomes" id="UP000318815"/>
    </source>
</evidence>
<dbReference type="RefSeq" id="WP_146308274.1">
    <property type="nucleotide sequence ID" value="NZ_VOHS01000073.1"/>
</dbReference>
<keyword evidence="1" id="KW-1133">Transmembrane helix</keyword>
<dbReference type="Proteomes" id="UP000318815">
    <property type="component" value="Unassembled WGS sequence"/>
</dbReference>
<organism evidence="2 3">
    <name type="scientific">Chitinophaga pinensis</name>
    <dbReference type="NCBI Taxonomy" id="79329"/>
    <lineage>
        <taxon>Bacteria</taxon>
        <taxon>Pseudomonadati</taxon>
        <taxon>Bacteroidota</taxon>
        <taxon>Chitinophagia</taxon>
        <taxon>Chitinophagales</taxon>
        <taxon>Chitinophagaceae</taxon>
        <taxon>Chitinophaga</taxon>
    </lineage>
</organism>
<dbReference type="AlphaFoldDB" id="A0A5C6LNL8"/>
<sequence length="121" mass="13297">MIFGTMFPGSVKHYKDQKIQTKFLLIGIPIAPVEGDSMLVTKVVPGGRQGIPLKLNTQSVVAGYTRVLTLVGAFMLIMLGLNNHVPVMTVVGGALAGWRCISISFLVKIQSRIMQHFYQCY</sequence>
<dbReference type="OrthoDB" id="8775592at2"/>
<keyword evidence="3" id="KW-1185">Reference proteome</keyword>
<dbReference type="EMBL" id="VOHS01000073">
    <property type="protein sequence ID" value="TWV91500.1"/>
    <property type="molecule type" value="Genomic_DNA"/>
</dbReference>
<keyword evidence="1" id="KW-0472">Membrane</keyword>
<evidence type="ECO:0000256" key="1">
    <source>
        <dbReference type="SAM" id="Phobius"/>
    </source>
</evidence>
<feature type="transmembrane region" description="Helical" evidence="1">
    <location>
        <begin position="61"/>
        <end position="81"/>
    </location>
</feature>
<name>A0A5C6LNL8_9BACT</name>